<protein>
    <submittedName>
        <fullName evidence="1">Alkyl sulfatase dimerisation</fullName>
    </submittedName>
</protein>
<dbReference type="Pfam" id="PF14864">
    <property type="entry name" value="Alkyl_sulf_C"/>
    <property type="match status" value="1"/>
</dbReference>
<dbReference type="PANTHER" id="PTHR43223:SF2">
    <property type="entry name" value="METALLO-BETA-LACTAMASE DOMAIN-CONTAINING PROTEIN"/>
    <property type="match status" value="1"/>
</dbReference>
<dbReference type="InterPro" id="IPR036527">
    <property type="entry name" value="SCP2_sterol-bd_dom_sf"/>
</dbReference>
<dbReference type="Proteomes" id="UP000199494">
    <property type="component" value="Unassembled WGS sequence"/>
</dbReference>
<dbReference type="InterPro" id="IPR052195">
    <property type="entry name" value="Bact_Alkyl/Aryl-Sulfatase"/>
</dbReference>
<dbReference type="InterPro" id="IPR029228">
    <property type="entry name" value="Alkyl_sulf_dimr"/>
</dbReference>
<dbReference type="AlphaFoldDB" id="A0A222VPS1"/>
<reference evidence="1 2" key="1">
    <citation type="submission" date="2016-10" db="EMBL/GenBank/DDBJ databases">
        <authorList>
            <person name="de Groot N.N."/>
        </authorList>
    </citation>
    <scope>NUCLEOTIDE SEQUENCE [LARGE SCALE GENOMIC DNA]</scope>
    <source>
        <strain evidence="1 2">CGMCC 4.5506</strain>
    </source>
</reference>
<dbReference type="SUPFAM" id="SSF56281">
    <property type="entry name" value="Metallo-hydrolase/oxidoreductase"/>
    <property type="match status" value="1"/>
</dbReference>
<sequence>MAAPSASVDTAARYVAAFGRDAILAEGRRAVENGDYRWATQVLHHLVFADPEDTTAKKLQADAYEQMGYQAEGPQWRGIFLTAAKELREGIAPAVFATASTDTIAGMPVDILFDFAAVHVIGEKAADADVWFDVEFTDLGETWTVWIRHGVLNARPGATNPPLTVRAAKVLAAAILLTPAAAKGLLAEGKIAVSGDPSVLDDYAAVLDEFDPDFPVVTP</sequence>
<dbReference type="InterPro" id="IPR036866">
    <property type="entry name" value="RibonucZ/Hydroxyglut_hydro"/>
</dbReference>
<dbReference type="EMBL" id="FMZE01000001">
    <property type="protein sequence ID" value="SDC29075.1"/>
    <property type="molecule type" value="Genomic_DNA"/>
</dbReference>
<keyword evidence="2" id="KW-1185">Reference proteome</keyword>
<dbReference type="Pfam" id="PF14863">
    <property type="entry name" value="Alkyl_sulf_dimr"/>
    <property type="match status" value="1"/>
</dbReference>
<dbReference type="GO" id="GO:0046983">
    <property type="term" value="F:protein dimerization activity"/>
    <property type="evidence" value="ECO:0007669"/>
    <property type="project" value="InterPro"/>
</dbReference>
<dbReference type="Gene3D" id="1.25.40.880">
    <property type="entry name" value="Alkyl sulfatase, dimerisation domain"/>
    <property type="match status" value="1"/>
</dbReference>
<dbReference type="PANTHER" id="PTHR43223">
    <property type="entry name" value="ALKYL/ARYL-SULFATASE"/>
    <property type="match status" value="1"/>
</dbReference>
<dbReference type="Gene3D" id="3.30.1050.10">
    <property type="entry name" value="SCP2 sterol-binding domain"/>
    <property type="match status" value="1"/>
</dbReference>
<gene>
    <name evidence="1" type="ORF">SAMN05421630_1011161</name>
</gene>
<dbReference type="SUPFAM" id="SSF55718">
    <property type="entry name" value="SCP-like"/>
    <property type="match status" value="1"/>
</dbReference>
<accession>A0A222VPS1</accession>
<dbReference type="InterPro" id="IPR029229">
    <property type="entry name" value="Alkyl_sulf_C"/>
</dbReference>
<dbReference type="InterPro" id="IPR038536">
    <property type="entry name" value="Alkyl/aryl-sulf_dimr_sf"/>
</dbReference>
<dbReference type="RefSeq" id="WP_211323430.1">
    <property type="nucleotide sequence ID" value="NZ_CP016353.1"/>
</dbReference>
<organism evidence="1 2">
    <name type="scientific">Prauserella marina</name>
    <dbReference type="NCBI Taxonomy" id="530584"/>
    <lineage>
        <taxon>Bacteria</taxon>
        <taxon>Bacillati</taxon>
        <taxon>Actinomycetota</taxon>
        <taxon>Actinomycetes</taxon>
        <taxon>Pseudonocardiales</taxon>
        <taxon>Pseudonocardiaceae</taxon>
        <taxon>Prauserella</taxon>
    </lineage>
</organism>
<evidence type="ECO:0000313" key="2">
    <source>
        <dbReference type="Proteomes" id="UP000199494"/>
    </source>
</evidence>
<dbReference type="STRING" id="530584.SAMN05421630_1011161"/>
<name>A0A222VPS1_9PSEU</name>
<evidence type="ECO:0000313" key="1">
    <source>
        <dbReference type="EMBL" id="SDC29075.1"/>
    </source>
</evidence>
<proteinExistence type="predicted"/>
<dbReference type="KEGG" id="pmad:BAY61_13885"/>